<sequence length="68" mass="7677">MKFKVDDLVRLKSGGPQMIITGFGYSIVDKASSTADESSPIYCEWYEGIVPRQRIYIEDDLELVNNSS</sequence>
<evidence type="ECO:0000313" key="2">
    <source>
        <dbReference type="Proteomes" id="UP000232883"/>
    </source>
</evidence>
<dbReference type="InterPro" id="IPR019226">
    <property type="entry name" value="DUF2158"/>
</dbReference>
<gene>
    <name evidence="1" type="ORF">CWM47_21330</name>
</gene>
<evidence type="ECO:0008006" key="3">
    <source>
        <dbReference type="Google" id="ProtNLM"/>
    </source>
</evidence>
<evidence type="ECO:0000313" key="1">
    <source>
        <dbReference type="EMBL" id="AUD04152.1"/>
    </source>
</evidence>
<keyword evidence="2" id="KW-1185">Reference proteome</keyword>
<reference evidence="1 2" key="1">
    <citation type="submission" date="2017-11" db="EMBL/GenBank/DDBJ databases">
        <title>Taxonomic description and genome sequences of Spirosoma HA7 sp. nov., isolated from pollen microhabitat of Corylus avellana.</title>
        <authorList>
            <person name="Ambika Manirajan B."/>
            <person name="Suarez C."/>
            <person name="Ratering S."/>
            <person name="Geissler-Plaum R."/>
            <person name="Cardinale M."/>
            <person name="Sylvia S."/>
        </authorList>
    </citation>
    <scope>NUCLEOTIDE SEQUENCE [LARGE SCALE GENOMIC DNA]</scope>
    <source>
        <strain evidence="1 2">HA7</strain>
    </source>
</reference>
<dbReference type="RefSeq" id="WP_100990218.1">
    <property type="nucleotide sequence ID" value="NZ_CP025096.1"/>
</dbReference>
<proteinExistence type="predicted"/>
<dbReference type="Pfam" id="PF09926">
    <property type="entry name" value="DUF2158"/>
    <property type="match status" value="1"/>
</dbReference>
<dbReference type="AlphaFoldDB" id="A0A2K8Z2P3"/>
<dbReference type="EMBL" id="CP025096">
    <property type="protein sequence ID" value="AUD04152.1"/>
    <property type="molecule type" value="Genomic_DNA"/>
</dbReference>
<name>A0A2K8Z2P3_9BACT</name>
<organism evidence="1 2">
    <name type="scientific">Spirosoma pollinicola</name>
    <dbReference type="NCBI Taxonomy" id="2057025"/>
    <lineage>
        <taxon>Bacteria</taxon>
        <taxon>Pseudomonadati</taxon>
        <taxon>Bacteroidota</taxon>
        <taxon>Cytophagia</taxon>
        <taxon>Cytophagales</taxon>
        <taxon>Cytophagaceae</taxon>
        <taxon>Spirosoma</taxon>
    </lineage>
</organism>
<accession>A0A2K8Z2P3</accession>
<dbReference type="KEGG" id="spir:CWM47_21330"/>
<dbReference type="Proteomes" id="UP000232883">
    <property type="component" value="Chromosome"/>
</dbReference>
<protein>
    <recommendedName>
        <fullName evidence="3">DUF2158 domain-containing protein</fullName>
    </recommendedName>
</protein>